<reference evidence="10 11" key="1">
    <citation type="journal article" date="2015" name="Nature">
        <title>rRNA introns, odd ribosomes, and small enigmatic genomes across a large radiation of phyla.</title>
        <authorList>
            <person name="Brown C.T."/>
            <person name="Hug L.A."/>
            <person name="Thomas B.C."/>
            <person name="Sharon I."/>
            <person name="Castelle C.J."/>
            <person name="Singh A."/>
            <person name="Wilkins M.J."/>
            <person name="Williams K.H."/>
            <person name="Banfield J.F."/>
        </authorList>
    </citation>
    <scope>NUCLEOTIDE SEQUENCE [LARGE SCALE GENOMIC DNA]</scope>
</reference>
<evidence type="ECO:0000256" key="7">
    <source>
        <dbReference type="PROSITE-ProRule" id="PRU00703"/>
    </source>
</evidence>
<dbReference type="Proteomes" id="UP000034050">
    <property type="component" value="Unassembled WGS sequence"/>
</dbReference>
<evidence type="ECO:0000313" key="10">
    <source>
        <dbReference type="EMBL" id="KKS85913.1"/>
    </source>
</evidence>
<dbReference type="SMART" id="SM01240">
    <property type="entry name" value="IMPDH"/>
    <property type="match status" value="1"/>
</dbReference>
<evidence type="ECO:0000256" key="2">
    <source>
        <dbReference type="ARBA" id="ARBA00022723"/>
    </source>
</evidence>
<evidence type="ECO:0000256" key="6">
    <source>
        <dbReference type="PIRSR" id="PIRSR000130-4"/>
    </source>
</evidence>
<dbReference type="AlphaFoldDB" id="A0A0G1FGD6"/>
<evidence type="ECO:0000256" key="4">
    <source>
        <dbReference type="ARBA" id="ARBA00023122"/>
    </source>
</evidence>
<feature type="domain" description="CBS" evidence="9">
    <location>
        <begin position="153"/>
        <end position="211"/>
    </location>
</feature>
<evidence type="ECO:0000259" key="9">
    <source>
        <dbReference type="PROSITE" id="PS51371"/>
    </source>
</evidence>
<feature type="binding site" description="in other chain" evidence="6">
    <location>
        <position position="305"/>
    </location>
    <ligand>
        <name>K(+)</name>
        <dbReference type="ChEBI" id="CHEBI:29103"/>
        <note>ligand shared between two tetrameric partners</note>
    </ligand>
</feature>
<protein>
    <submittedName>
        <fullName evidence="10">Inosine-5'-monophosphate dehydrogenase</fullName>
    </submittedName>
</protein>
<proteinExistence type="inferred from homology"/>
<comment type="caution">
    <text evidence="10">The sequence shown here is derived from an EMBL/GenBank/DDBJ whole genome shotgun (WGS) entry which is preliminary data.</text>
</comment>
<dbReference type="CDD" id="cd00381">
    <property type="entry name" value="IMPDH"/>
    <property type="match status" value="1"/>
</dbReference>
<name>A0A0G1FGD6_9BACT</name>
<dbReference type="InterPro" id="IPR001093">
    <property type="entry name" value="IMP_DH_GMPRt"/>
</dbReference>
<keyword evidence="4 7" id="KW-0129">CBS domain</keyword>
<dbReference type="InterPro" id="IPR046342">
    <property type="entry name" value="CBS_dom_sf"/>
</dbReference>
<dbReference type="InterPro" id="IPR000644">
    <property type="entry name" value="CBS_dom"/>
</dbReference>
<keyword evidence="5" id="KW-0520">NAD</keyword>
<dbReference type="PIRSF" id="PIRSF000130">
    <property type="entry name" value="IMPDH"/>
    <property type="match status" value="1"/>
</dbReference>
<evidence type="ECO:0000256" key="1">
    <source>
        <dbReference type="ARBA" id="ARBA00005502"/>
    </source>
</evidence>
<feature type="binding site" evidence="5">
    <location>
        <begin position="248"/>
        <end position="250"/>
    </location>
    <ligand>
        <name>NAD(+)</name>
        <dbReference type="ChEBI" id="CHEBI:57540"/>
    </ligand>
</feature>
<dbReference type="STRING" id="1618446.UV61_C0014G0013"/>
<comment type="similarity">
    <text evidence="1 8">Belongs to the IMPDH/GMPR family.</text>
</comment>
<dbReference type="SUPFAM" id="SSF54631">
    <property type="entry name" value="CBS-domain pair"/>
    <property type="match status" value="1"/>
</dbReference>
<gene>
    <name evidence="10" type="ORF">UV61_C0014G0013</name>
</gene>
<feature type="domain" description="CBS" evidence="9">
    <location>
        <begin position="93"/>
        <end position="149"/>
    </location>
</feature>
<accession>A0A0G1FGD6</accession>
<dbReference type="GO" id="GO:0003938">
    <property type="term" value="F:IMP dehydrogenase activity"/>
    <property type="evidence" value="ECO:0007669"/>
    <property type="project" value="InterPro"/>
</dbReference>
<dbReference type="Gene3D" id="3.20.20.70">
    <property type="entry name" value="Aldolase class I"/>
    <property type="match status" value="1"/>
</dbReference>
<dbReference type="GO" id="GO:0006183">
    <property type="term" value="P:GTP biosynthetic process"/>
    <property type="evidence" value="ECO:0007669"/>
    <property type="project" value="TreeGrafter"/>
</dbReference>
<dbReference type="InterPro" id="IPR013785">
    <property type="entry name" value="Aldolase_TIM"/>
</dbReference>
<dbReference type="NCBIfam" id="TIGR01302">
    <property type="entry name" value="IMP_dehydrog"/>
    <property type="match status" value="1"/>
</dbReference>
<evidence type="ECO:0000256" key="3">
    <source>
        <dbReference type="ARBA" id="ARBA00023002"/>
    </source>
</evidence>
<dbReference type="PATRIC" id="fig|1618446.3.peg.1252"/>
<sequence length="488" mass="52619">MKIVGKGLTYDDVLLVPQKSQIRSRSSVNTSTNLTRKIKLAIPYISSNVDTVTESEMAIAMAKMGGIGIIHRFMTIERQIYEVDKTKRSEGFIMGNPLALLPNSTLGEARFAMRERSVSSFIVVDEKQHVLGLVSDRDILFERDETKKVTELMTPREKLIMARPSVTLDEARAIFKKYKIEKLPLVKNGGTLLGLITARTVVNEERFPQATQDEKGRLCVGAAVGVVGDYMERAAELVKVGVDILVVDIAHVHSIHGMTAVKTIRRKFPKVGLIGGNIATSEGARDLIRLGCDGLKVGIGPGGICITRMVAGAGVPQLTAIMECAKVAQKAGVPVIADGGTNYPGDMTKALAAGASTVMLTGWLAGTDESPGAVIIHNGQKVKVHRGAASFSAVAARKIAGVAGQMRKELAEADLDDELEKVVPEGVETFVPYKGEAKDVIQQLVGALKSGMSYANARSIRELWRNARFMEISAAGFRESKAHNVKEI</sequence>
<feature type="binding site" evidence="5">
    <location>
        <begin position="298"/>
        <end position="300"/>
    </location>
    <ligand>
        <name>NAD(+)</name>
        <dbReference type="ChEBI" id="CHEBI:57540"/>
    </ligand>
</feature>
<dbReference type="SMART" id="SM00116">
    <property type="entry name" value="CBS"/>
    <property type="match status" value="2"/>
</dbReference>
<keyword evidence="3 8" id="KW-0560">Oxidoreductase</keyword>
<dbReference type="PANTHER" id="PTHR11911">
    <property type="entry name" value="INOSINE-5-MONOPHOSPHATE DEHYDROGENASE RELATED"/>
    <property type="match status" value="1"/>
</dbReference>
<dbReference type="Pfam" id="PF00571">
    <property type="entry name" value="CBS"/>
    <property type="match status" value="2"/>
</dbReference>
<dbReference type="GO" id="GO:0046872">
    <property type="term" value="F:metal ion binding"/>
    <property type="evidence" value="ECO:0007669"/>
    <property type="project" value="UniProtKB-KW"/>
</dbReference>
<dbReference type="EMBL" id="LCFD01000014">
    <property type="protein sequence ID" value="KKS85913.1"/>
    <property type="molecule type" value="Genomic_DNA"/>
</dbReference>
<dbReference type="SUPFAM" id="SSF51412">
    <property type="entry name" value="Inosine monophosphate dehydrogenase (IMPDH)"/>
    <property type="match status" value="1"/>
</dbReference>
<keyword evidence="2" id="KW-0479">Metal-binding</keyword>
<keyword evidence="6" id="KW-0630">Potassium</keyword>
<dbReference type="InterPro" id="IPR005990">
    <property type="entry name" value="IMP_DH"/>
</dbReference>
<feature type="binding site" description="in other chain" evidence="6">
    <location>
        <position position="300"/>
    </location>
    <ligand>
        <name>K(+)</name>
        <dbReference type="ChEBI" id="CHEBI:29103"/>
        <note>ligand shared between two tetrameric partners</note>
    </ligand>
</feature>
<evidence type="ECO:0000313" key="11">
    <source>
        <dbReference type="Proteomes" id="UP000034050"/>
    </source>
</evidence>
<dbReference type="FunFam" id="3.20.20.70:FF:000424">
    <property type="entry name" value="Inosine-5'-monophosphate dehydrogenase 2"/>
    <property type="match status" value="1"/>
</dbReference>
<dbReference type="PANTHER" id="PTHR11911:SF111">
    <property type="entry name" value="INOSINE-5'-MONOPHOSPHATE DEHYDROGENASE"/>
    <property type="match status" value="1"/>
</dbReference>
<evidence type="ECO:0000256" key="5">
    <source>
        <dbReference type="PIRSR" id="PIRSR000130-3"/>
    </source>
</evidence>
<dbReference type="CDD" id="cd04601">
    <property type="entry name" value="CBS_pair_IMPDH"/>
    <property type="match status" value="1"/>
</dbReference>
<dbReference type="PROSITE" id="PS51371">
    <property type="entry name" value="CBS"/>
    <property type="match status" value="2"/>
</dbReference>
<dbReference type="Pfam" id="PF00478">
    <property type="entry name" value="IMPDH"/>
    <property type="match status" value="1"/>
</dbReference>
<organism evidence="10 11">
    <name type="scientific">Candidatus Gottesmanbacteria bacterium GW2011_GWB1_43_11</name>
    <dbReference type="NCBI Taxonomy" id="1618446"/>
    <lineage>
        <taxon>Bacteria</taxon>
        <taxon>Candidatus Gottesmaniibacteriota</taxon>
    </lineage>
</organism>
<feature type="binding site" description="in other chain" evidence="6">
    <location>
        <position position="302"/>
    </location>
    <ligand>
        <name>K(+)</name>
        <dbReference type="ChEBI" id="CHEBI:29103"/>
        <note>ligand shared between two tetrameric partners</note>
    </ligand>
</feature>
<evidence type="ECO:0000256" key="8">
    <source>
        <dbReference type="RuleBase" id="RU003927"/>
    </source>
</evidence>